<name>A0A4S1DRK3_9FLAO</name>
<feature type="region of interest" description="Disordered" evidence="1">
    <location>
        <begin position="22"/>
        <end position="41"/>
    </location>
</feature>
<dbReference type="RefSeq" id="WP_135878809.1">
    <property type="nucleotide sequence ID" value="NZ_SRSO01000039.1"/>
</dbReference>
<evidence type="ECO:0000313" key="3">
    <source>
        <dbReference type="Proteomes" id="UP000307602"/>
    </source>
</evidence>
<accession>A0A4S1DRK3</accession>
<dbReference type="EMBL" id="SRSO01000039">
    <property type="protein sequence ID" value="TGV00566.1"/>
    <property type="molecule type" value="Genomic_DNA"/>
</dbReference>
<evidence type="ECO:0000256" key="1">
    <source>
        <dbReference type="SAM" id="MobiDB-lite"/>
    </source>
</evidence>
<reference evidence="2 3" key="1">
    <citation type="submission" date="2019-04" db="EMBL/GenBank/DDBJ databases">
        <authorList>
            <person name="Liu A."/>
        </authorList>
    </citation>
    <scope>NUCLEOTIDE SEQUENCE [LARGE SCALE GENOMIC DNA]</scope>
    <source>
        <strain evidence="2 3">RZ03</strain>
    </source>
</reference>
<proteinExistence type="predicted"/>
<sequence length="89" mass="10499">MSLYFVAQFSIQNYLTESNTEIVSSKKEAAEDSEKKDNTEELKEDYKKLYTPFVYNLLPLSIEENFIYYQERDNMIVNFEVLIPPPDSV</sequence>
<feature type="compositionally biased region" description="Basic and acidic residues" evidence="1">
    <location>
        <begin position="24"/>
        <end position="41"/>
    </location>
</feature>
<dbReference type="AlphaFoldDB" id="A0A4S1DRK3"/>
<dbReference type="Proteomes" id="UP000307602">
    <property type="component" value="Unassembled WGS sequence"/>
</dbReference>
<protein>
    <submittedName>
        <fullName evidence="2">Uncharacterized protein</fullName>
    </submittedName>
</protein>
<evidence type="ECO:0000313" key="2">
    <source>
        <dbReference type="EMBL" id="TGV00566.1"/>
    </source>
</evidence>
<organism evidence="2 3">
    <name type="scientific">Flavivirga rizhaonensis</name>
    <dbReference type="NCBI Taxonomy" id="2559571"/>
    <lineage>
        <taxon>Bacteria</taxon>
        <taxon>Pseudomonadati</taxon>
        <taxon>Bacteroidota</taxon>
        <taxon>Flavobacteriia</taxon>
        <taxon>Flavobacteriales</taxon>
        <taxon>Flavobacteriaceae</taxon>
        <taxon>Flavivirga</taxon>
    </lineage>
</organism>
<keyword evidence="3" id="KW-1185">Reference proteome</keyword>
<gene>
    <name evidence="2" type="ORF">EM932_19090</name>
</gene>
<comment type="caution">
    <text evidence="2">The sequence shown here is derived from an EMBL/GenBank/DDBJ whole genome shotgun (WGS) entry which is preliminary data.</text>
</comment>